<keyword evidence="6" id="KW-1185">Reference proteome</keyword>
<comment type="cofactor">
    <cofactor evidence="1">
        <name>pyridoxal 5'-phosphate</name>
        <dbReference type="ChEBI" id="CHEBI:597326"/>
    </cofactor>
</comment>
<dbReference type="CDD" id="cd06815">
    <property type="entry name" value="PLPDE_III_AR_like_1"/>
    <property type="match status" value="1"/>
</dbReference>
<evidence type="ECO:0000256" key="1">
    <source>
        <dbReference type="ARBA" id="ARBA00001933"/>
    </source>
</evidence>
<dbReference type="GO" id="GO:0030170">
    <property type="term" value="F:pyridoxal phosphate binding"/>
    <property type="evidence" value="ECO:0007669"/>
    <property type="project" value="TreeGrafter"/>
</dbReference>
<protein>
    <submittedName>
        <fullName evidence="5">Predicted amino acid racemase</fullName>
    </submittedName>
</protein>
<dbReference type="PANTHER" id="PTHR30511">
    <property type="entry name" value="ALANINE RACEMASE"/>
    <property type="match status" value="1"/>
</dbReference>
<sequence length="356" mass="40362">MAYVELYKDKLKKNYQFLDNVFKENDIAWAVVSKLLCGNEKFLKEVIDLGTKEICDSRISNLETIKKLDESVQTVYIKPPAKRSIPRLVKYADASFNTEYKTIKWISDEAVKQNKKHKVIIMIELGDLREGVMGDHLMDFYESVFNLPNIEVTGIGANLNCLYGVMPSEDKLVQLSLYEQLIEAKFNRKIPWVTGGTSVVIPLIFRKQIPDGINHFRVGETLFFGLDLFTQEVVPGMEGDVFKLYSEIIEITEKPKIPSGYMETNPSGETFEINEDDYGKTSYRAILDIGLLDVSEDFLIPEDDSIEITGASSDMLIVDLGGSSEKYKVGDLVSFKLKYMGALGIFNSDYIEKRVV</sequence>
<dbReference type="GO" id="GO:0005829">
    <property type="term" value="C:cytosol"/>
    <property type="evidence" value="ECO:0007669"/>
    <property type="project" value="TreeGrafter"/>
</dbReference>
<evidence type="ECO:0000256" key="2">
    <source>
        <dbReference type="ARBA" id="ARBA00022898"/>
    </source>
</evidence>
<keyword evidence="2" id="KW-0663">Pyridoxal phosphate</keyword>
<dbReference type="AlphaFoldDB" id="A0A239GLK8"/>
<organism evidence="5 6">
    <name type="scientific">Ekhidna lutea</name>
    <dbReference type="NCBI Taxonomy" id="447679"/>
    <lineage>
        <taxon>Bacteria</taxon>
        <taxon>Pseudomonadati</taxon>
        <taxon>Bacteroidota</taxon>
        <taxon>Cytophagia</taxon>
        <taxon>Cytophagales</taxon>
        <taxon>Reichenbachiellaceae</taxon>
        <taxon>Ekhidna</taxon>
    </lineage>
</organism>
<dbReference type="SUPFAM" id="SSF51419">
    <property type="entry name" value="PLP-binding barrel"/>
    <property type="match status" value="1"/>
</dbReference>
<feature type="domain" description="Alanine racemase N-terminal" evidence="4">
    <location>
        <begin position="9"/>
        <end position="224"/>
    </location>
</feature>
<evidence type="ECO:0000256" key="3">
    <source>
        <dbReference type="ARBA" id="ARBA00023235"/>
    </source>
</evidence>
<gene>
    <name evidence="5" type="ORF">SAMN05421640_0906</name>
</gene>
<dbReference type="EMBL" id="FZPD01000002">
    <property type="protein sequence ID" value="SNS70000.1"/>
    <property type="molecule type" value="Genomic_DNA"/>
</dbReference>
<dbReference type="Pfam" id="PF01168">
    <property type="entry name" value="Ala_racemase_N"/>
    <property type="match status" value="1"/>
</dbReference>
<evidence type="ECO:0000259" key="4">
    <source>
        <dbReference type="Pfam" id="PF01168"/>
    </source>
</evidence>
<accession>A0A239GLK8</accession>
<dbReference type="Gene3D" id="3.20.20.10">
    <property type="entry name" value="Alanine racemase"/>
    <property type="match status" value="1"/>
</dbReference>
<dbReference type="InterPro" id="IPR001608">
    <property type="entry name" value="Ala_racemase_N"/>
</dbReference>
<dbReference type="RefSeq" id="WP_089355680.1">
    <property type="nucleotide sequence ID" value="NZ_FZPD01000002.1"/>
</dbReference>
<name>A0A239GLK8_EKHLU</name>
<evidence type="ECO:0000313" key="5">
    <source>
        <dbReference type="EMBL" id="SNS70000.1"/>
    </source>
</evidence>
<dbReference type="GO" id="GO:0008784">
    <property type="term" value="F:alanine racemase activity"/>
    <property type="evidence" value="ECO:0007669"/>
    <property type="project" value="TreeGrafter"/>
</dbReference>
<keyword evidence="3" id="KW-0413">Isomerase</keyword>
<proteinExistence type="predicted"/>
<dbReference type="OrthoDB" id="504078at2"/>
<dbReference type="InterPro" id="IPR029066">
    <property type="entry name" value="PLP-binding_barrel"/>
</dbReference>
<reference evidence="5 6" key="1">
    <citation type="submission" date="2017-06" db="EMBL/GenBank/DDBJ databases">
        <authorList>
            <person name="Kim H.J."/>
            <person name="Triplett B.A."/>
        </authorList>
    </citation>
    <scope>NUCLEOTIDE SEQUENCE [LARGE SCALE GENOMIC DNA]</scope>
    <source>
        <strain evidence="5 6">DSM 19307</strain>
    </source>
</reference>
<dbReference type="InterPro" id="IPR000821">
    <property type="entry name" value="Ala_racemase"/>
</dbReference>
<evidence type="ECO:0000313" key="6">
    <source>
        <dbReference type="Proteomes" id="UP000198393"/>
    </source>
</evidence>
<dbReference type="Proteomes" id="UP000198393">
    <property type="component" value="Unassembled WGS sequence"/>
</dbReference>
<dbReference type="PANTHER" id="PTHR30511:SF3">
    <property type="entry name" value="LYSINE RACEMASE"/>
    <property type="match status" value="1"/>
</dbReference>